<organism evidence="1 2">
    <name type="scientific">Flavobacterium limnosediminis JC2902</name>
    <dbReference type="NCBI Taxonomy" id="1341181"/>
    <lineage>
        <taxon>Bacteria</taxon>
        <taxon>Pseudomonadati</taxon>
        <taxon>Bacteroidota</taxon>
        <taxon>Flavobacteriia</taxon>
        <taxon>Flavobacteriales</taxon>
        <taxon>Flavobacteriaceae</taxon>
        <taxon>Flavobacterium</taxon>
    </lineage>
</organism>
<keyword evidence="2" id="KW-1185">Reference proteome</keyword>
<dbReference type="Proteomes" id="UP000018004">
    <property type="component" value="Unassembled WGS sequence"/>
</dbReference>
<comment type="caution">
    <text evidence="1">The sequence shown here is derived from an EMBL/GenBank/DDBJ whole genome shotgun (WGS) entry which is preliminary data.</text>
</comment>
<sequence length="58" mass="6688">MNNILKSLILVLFLSSCSGEKVMFDIDEETRKAPNGKIDMREVKIFHLQHKVEIDKKG</sequence>
<dbReference type="PATRIC" id="fig|1341181.4.peg.2495"/>
<accession>V6SIN6</accession>
<evidence type="ECO:0000313" key="1">
    <source>
        <dbReference type="EMBL" id="ESU26563.1"/>
    </source>
</evidence>
<dbReference type="RefSeq" id="WP_023580096.1">
    <property type="nucleotide sequence ID" value="NZ_AVGG01000018.1"/>
</dbReference>
<dbReference type="EMBL" id="AVGG01000018">
    <property type="protein sequence ID" value="ESU26563.1"/>
    <property type="molecule type" value="Genomic_DNA"/>
</dbReference>
<evidence type="ECO:0008006" key="3">
    <source>
        <dbReference type="Google" id="ProtNLM"/>
    </source>
</evidence>
<reference evidence="1 2" key="1">
    <citation type="submission" date="2013-08" db="EMBL/GenBank/DDBJ databases">
        <title>Flavobacterium limnosediminis JC2902 genome sequencing.</title>
        <authorList>
            <person name="Lee K."/>
            <person name="Yi H."/>
            <person name="Park S."/>
            <person name="Chun J."/>
        </authorList>
    </citation>
    <scope>NUCLEOTIDE SEQUENCE [LARGE SCALE GENOMIC DNA]</scope>
    <source>
        <strain evidence="1 2">JC2902</strain>
    </source>
</reference>
<dbReference type="PROSITE" id="PS51257">
    <property type="entry name" value="PROKAR_LIPOPROTEIN"/>
    <property type="match status" value="1"/>
</dbReference>
<name>V6SIN6_9FLAO</name>
<evidence type="ECO:0000313" key="2">
    <source>
        <dbReference type="Proteomes" id="UP000018004"/>
    </source>
</evidence>
<dbReference type="AlphaFoldDB" id="V6SIN6"/>
<proteinExistence type="predicted"/>
<gene>
    <name evidence="1" type="ORF">FLJC2902T_25350</name>
</gene>
<protein>
    <recommendedName>
        <fullName evidence="3">Lipoprotein</fullName>
    </recommendedName>
</protein>